<comment type="caution">
    <text evidence="5">The sequence shown here is derived from an EMBL/GenBank/DDBJ whole genome shotgun (WGS) entry which is preliminary data.</text>
</comment>
<proteinExistence type="predicted"/>
<dbReference type="Proteomes" id="UP000460298">
    <property type="component" value="Unassembled WGS sequence"/>
</dbReference>
<keyword evidence="3" id="KW-1133">Transmembrane helix</keyword>
<dbReference type="Gene3D" id="3.60.21.10">
    <property type="match status" value="1"/>
</dbReference>
<evidence type="ECO:0000313" key="5">
    <source>
        <dbReference type="EMBL" id="KAB2930693.1"/>
    </source>
</evidence>
<dbReference type="AlphaFoldDB" id="A0A833LW18"/>
<gene>
    <name evidence="5" type="ORF">F9K24_15775</name>
</gene>
<dbReference type="InterPro" id="IPR029052">
    <property type="entry name" value="Metallo-depent_PP-like"/>
</dbReference>
<dbReference type="GO" id="GO:0046872">
    <property type="term" value="F:metal ion binding"/>
    <property type="evidence" value="ECO:0007669"/>
    <property type="project" value="UniProtKB-KW"/>
</dbReference>
<evidence type="ECO:0000256" key="3">
    <source>
        <dbReference type="SAM" id="Phobius"/>
    </source>
</evidence>
<feature type="transmembrane region" description="Helical" evidence="3">
    <location>
        <begin position="72"/>
        <end position="95"/>
    </location>
</feature>
<evidence type="ECO:0000256" key="1">
    <source>
        <dbReference type="ARBA" id="ARBA00022723"/>
    </source>
</evidence>
<feature type="transmembrane region" description="Helical" evidence="3">
    <location>
        <begin position="15"/>
        <end position="35"/>
    </location>
</feature>
<dbReference type="SUPFAM" id="SSF56300">
    <property type="entry name" value="Metallo-dependent phosphatases"/>
    <property type="match status" value="1"/>
</dbReference>
<keyword evidence="3" id="KW-0812">Transmembrane</keyword>
<keyword evidence="2" id="KW-0378">Hydrolase</keyword>
<evidence type="ECO:0000259" key="4">
    <source>
        <dbReference type="Pfam" id="PF00149"/>
    </source>
</evidence>
<evidence type="ECO:0000256" key="2">
    <source>
        <dbReference type="ARBA" id="ARBA00022801"/>
    </source>
</evidence>
<keyword evidence="1" id="KW-0479">Metal-binding</keyword>
<keyword evidence="3" id="KW-0472">Membrane</keyword>
<evidence type="ECO:0000313" key="6">
    <source>
        <dbReference type="Proteomes" id="UP000460298"/>
    </source>
</evidence>
<dbReference type="GO" id="GO:0016020">
    <property type="term" value="C:membrane"/>
    <property type="evidence" value="ECO:0007669"/>
    <property type="project" value="GOC"/>
</dbReference>
<sequence length="362" mass="39886">MLLLLHAGLLYDCPVLVPSAAAVIALDAALIGIARRQKISFGPVAEQLVILHLPRLAVSLLTMAIGVWDSRWILPLLFWGSSQLAGFAVYVYGYLVGPRRVQLSEEELSVDSLSSASLASGTPVSALKILHLSDLHMEYWSLREEQILALVKQSEPDIIALTGDYFNLSFIEDTVSEADLERFLLSLAREATVVACTGSPKVDDRKRTTDLMRRAGVVLMRNEFVQLNVRGHELQLVGVDCDHRQKVDTERAIEILGGAREDLFTVLLFHSPEIMPAVKELSVDLYLCGHTHGGQVRAPFYGALITSSATGKRYEMGRYEENGTTLYVNRGVGFEGNGAPRFRILCPPEAVLWRIGPATEAE</sequence>
<dbReference type="EMBL" id="WBUI01000018">
    <property type="protein sequence ID" value="KAB2930693.1"/>
    <property type="molecule type" value="Genomic_DNA"/>
</dbReference>
<dbReference type="GO" id="GO:0009245">
    <property type="term" value="P:lipid A biosynthetic process"/>
    <property type="evidence" value="ECO:0007669"/>
    <property type="project" value="TreeGrafter"/>
</dbReference>
<protein>
    <recommendedName>
        <fullName evidence="4">Calcineurin-like phosphoesterase domain-containing protein</fullName>
    </recommendedName>
</protein>
<feature type="domain" description="Calcineurin-like phosphoesterase" evidence="4">
    <location>
        <begin position="127"/>
        <end position="293"/>
    </location>
</feature>
<dbReference type="InterPro" id="IPR004843">
    <property type="entry name" value="Calcineurin-like_PHP"/>
</dbReference>
<reference evidence="5 6" key="1">
    <citation type="submission" date="2019-10" db="EMBL/GenBank/DDBJ databases">
        <title>Extracellular Electron Transfer in a Candidatus Methanoperedens spp. Enrichment Culture.</title>
        <authorList>
            <person name="Berger S."/>
            <person name="Rangel Shaw D."/>
            <person name="Berben T."/>
            <person name="In 'T Zandt M."/>
            <person name="Frank J."/>
            <person name="Reimann J."/>
            <person name="Jetten M.S.M."/>
            <person name="Welte C.U."/>
        </authorList>
    </citation>
    <scope>NUCLEOTIDE SEQUENCE [LARGE SCALE GENOMIC DNA]</scope>
    <source>
        <strain evidence="5">SB12</strain>
    </source>
</reference>
<name>A0A833LW18_9LEPT</name>
<dbReference type="Pfam" id="PF00149">
    <property type="entry name" value="Metallophos"/>
    <property type="match status" value="1"/>
</dbReference>
<dbReference type="GO" id="GO:0008758">
    <property type="term" value="F:UDP-2,3-diacylglucosamine hydrolase activity"/>
    <property type="evidence" value="ECO:0007669"/>
    <property type="project" value="TreeGrafter"/>
</dbReference>
<dbReference type="InterPro" id="IPR051158">
    <property type="entry name" value="Metallophosphoesterase_sf"/>
</dbReference>
<organism evidence="5 6">
    <name type="scientific">Leptonema illini</name>
    <dbReference type="NCBI Taxonomy" id="183"/>
    <lineage>
        <taxon>Bacteria</taxon>
        <taxon>Pseudomonadati</taxon>
        <taxon>Spirochaetota</taxon>
        <taxon>Spirochaetia</taxon>
        <taxon>Leptospirales</taxon>
        <taxon>Leptospiraceae</taxon>
        <taxon>Leptonema</taxon>
    </lineage>
</organism>
<accession>A0A833LW18</accession>
<dbReference type="PANTHER" id="PTHR31302:SF31">
    <property type="entry name" value="PHOSPHODIESTERASE YAEI"/>
    <property type="match status" value="1"/>
</dbReference>
<dbReference type="PANTHER" id="PTHR31302">
    <property type="entry name" value="TRANSMEMBRANE PROTEIN WITH METALLOPHOSPHOESTERASE DOMAIN-RELATED"/>
    <property type="match status" value="1"/>
</dbReference>